<feature type="binding site" evidence="6">
    <location>
        <position position="290"/>
    </location>
    <ligand>
        <name>Zn(2+)</name>
        <dbReference type="ChEBI" id="CHEBI:29105"/>
    </ligand>
</feature>
<keyword evidence="6" id="KW-0479">Metal-binding</keyword>
<dbReference type="PANTHER" id="PTHR20855:SF52">
    <property type="entry name" value="ADIPONECTIN RECEPTOR PROTEIN"/>
    <property type="match status" value="1"/>
</dbReference>
<feature type="transmembrane region" description="Helical" evidence="8">
    <location>
        <begin position="142"/>
        <end position="162"/>
    </location>
</feature>
<protein>
    <submittedName>
        <fullName evidence="9">HlyIII-domain-containing protein</fullName>
    </submittedName>
</protein>
<comment type="subcellular location">
    <subcellularLocation>
        <location evidence="1">Membrane</location>
        <topology evidence="1">Multi-pass membrane protein</topology>
    </subcellularLocation>
</comment>
<keyword evidence="10" id="KW-1185">Reference proteome</keyword>
<feature type="binding site" evidence="6">
    <location>
        <position position="128"/>
    </location>
    <ligand>
        <name>Zn(2+)</name>
        <dbReference type="ChEBI" id="CHEBI:29105"/>
    </ligand>
</feature>
<evidence type="ECO:0000313" key="9">
    <source>
        <dbReference type="EMBL" id="KAF2643053.1"/>
    </source>
</evidence>
<comment type="similarity">
    <text evidence="2">Belongs to the ADIPOR family.</text>
</comment>
<evidence type="ECO:0000256" key="7">
    <source>
        <dbReference type="SAM" id="MobiDB-lite"/>
    </source>
</evidence>
<evidence type="ECO:0000256" key="1">
    <source>
        <dbReference type="ARBA" id="ARBA00004141"/>
    </source>
</evidence>
<dbReference type="InterPro" id="IPR004254">
    <property type="entry name" value="AdipoR/HlyIII-related"/>
</dbReference>
<feature type="region of interest" description="Disordered" evidence="7">
    <location>
        <begin position="1"/>
        <end position="21"/>
    </location>
</feature>
<dbReference type="Proteomes" id="UP000799753">
    <property type="component" value="Unassembled WGS sequence"/>
</dbReference>
<accession>A0A6A6S8J0</accession>
<reference evidence="9" key="1">
    <citation type="journal article" date="2020" name="Stud. Mycol.">
        <title>101 Dothideomycetes genomes: a test case for predicting lifestyles and emergence of pathogens.</title>
        <authorList>
            <person name="Haridas S."/>
            <person name="Albert R."/>
            <person name="Binder M."/>
            <person name="Bloem J."/>
            <person name="Labutti K."/>
            <person name="Salamov A."/>
            <person name="Andreopoulos B."/>
            <person name="Baker S."/>
            <person name="Barry K."/>
            <person name="Bills G."/>
            <person name="Bluhm B."/>
            <person name="Cannon C."/>
            <person name="Castanera R."/>
            <person name="Culley D."/>
            <person name="Daum C."/>
            <person name="Ezra D."/>
            <person name="Gonzalez J."/>
            <person name="Henrissat B."/>
            <person name="Kuo A."/>
            <person name="Liang C."/>
            <person name="Lipzen A."/>
            <person name="Lutzoni F."/>
            <person name="Magnuson J."/>
            <person name="Mondo S."/>
            <person name="Nolan M."/>
            <person name="Ohm R."/>
            <person name="Pangilinan J."/>
            <person name="Park H.-J."/>
            <person name="Ramirez L."/>
            <person name="Alfaro M."/>
            <person name="Sun H."/>
            <person name="Tritt A."/>
            <person name="Yoshinaga Y."/>
            <person name="Zwiers L.-H."/>
            <person name="Turgeon B."/>
            <person name="Goodwin S."/>
            <person name="Spatafora J."/>
            <person name="Crous P."/>
            <person name="Grigoriev I."/>
        </authorList>
    </citation>
    <scope>NUCLEOTIDE SEQUENCE</scope>
    <source>
        <strain evidence="9">CBS 473.64</strain>
    </source>
</reference>
<keyword evidence="5 8" id="KW-0472">Membrane</keyword>
<evidence type="ECO:0000256" key="3">
    <source>
        <dbReference type="ARBA" id="ARBA00022692"/>
    </source>
</evidence>
<keyword evidence="3 8" id="KW-0812">Transmembrane</keyword>
<keyword evidence="6" id="KW-0862">Zinc</keyword>
<keyword evidence="4 8" id="KW-1133">Transmembrane helix</keyword>
<evidence type="ECO:0000313" key="10">
    <source>
        <dbReference type="Proteomes" id="UP000799753"/>
    </source>
</evidence>
<dbReference type="GO" id="GO:0006882">
    <property type="term" value="P:intracellular zinc ion homeostasis"/>
    <property type="evidence" value="ECO:0007669"/>
    <property type="project" value="TreeGrafter"/>
</dbReference>
<dbReference type="Pfam" id="PF03006">
    <property type="entry name" value="HlyIII"/>
    <property type="match status" value="1"/>
</dbReference>
<gene>
    <name evidence="9" type="ORF">P280DRAFT_394877</name>
</gene>
<feature type="compositionally biased region" description="Basic residues" evidence="7">
    <location>
        <begin position="1"/>
        <end position="12"/>
    </location>
</feature>
<sequence length="312" mass="35829">MLFRKPHNRKSSHSKDTDDHDHDKQLRLCEYHELPEWYRLQESPFIVTNYRPPSNSFQSCIHSLAYLHNETMNVWTHLLPAITLAFALPLLQLNISRIYADAPWTDRFMLTLTPMAALLTMSLSGSYHTFNNHSPLVSSSCLLMDFAGILVLILCSFVSGIYVGFYNHPFERQLYWSMIGLLTAISTLLVLHPRLQGPKYRPHRTSAFVSTVLSGFAPTFHGMYVHGVNKGFHECGAKWWLVEGLWYAIGVVFFVTRFPERWSWSATGGDGVWFRRGRFDVWGGSHQIFHVCVVLGAACHCWGVWEAWTFAV</sequence>
<feature type="transmembrane region" description="Helical" evidence="8">
    <location>
        <begin position="207"/>
        <end position="225"/>
    </location>
</feature>
<dbReference type="GO" id="GO:0038023">
    <property type="term" value="F:signaling receptor activity"/>
    <property type="evidence" value="ECO:0007669"/>
    <property type="project" value="TreeGrafter"/>
</dbReference>
<name>A0A6A6S8J0_9PLEO</name>
<evidence type="ECO:0000256" key="4">
    <source>
        <dbReference type="ARBA" id="ARBA00022989"/>
    </source>
</evidence>
<feature type="transmembrane region" description="Helical" evidence="8">
    <location>
        <begin position="174"/>
        <end position="195"/>
    </location>
</feature>
<feature type="transmembrane region" description="Helical" evidence="8">
    <location>
        <begin position="237"/>
        <end position="255"/>
    </location>
</feature>
<dbReference type="OrthoDB" id="529367at2759"/>
<proteinExistence type="inferred from homology"/>
<dbReference type="EMBL" id="MU006780">
    <property type="protein sequence ID" value="KAF2643053.1"/>
    <property type="molecule type" value="Genomic_DNA"/>
</dbReference>
<evidence type="ECO:0000256" key="2">
    <source>
        <dbReference type="ARBA" id="ARBA00007018"/>
    </source>
</evidence>
<dbReference type="GO" id="GO:0016020">
    <property type="term" value="C:membrane"/>
    <property type="evidence" value="ECO:0007669"/>
    <property type="project" value="UniProtKB-SubCell"/>
</dbReference>
<evidence type="ECO:0000256" key="6">
    <source>
        <dbReference type="PIRSR" id="PIRSR604254-1"/>
    </source>
</evidence>
<dbReference type="PANTHER" id="PTHR20855">
    <property type="entry name" value="ADIPOR/PROGESTIN RECEPTOR-RELATED"/>
    <property type="match status" value="1"/>
</dbReference>
<feature type="transmembrane region" description="Helical" evidence="8">
    <location>
        <begin position="107"/>
        <end position="130"/>
    </location>
</feature>
<feature type="transmembrane region" description="Helical" evidence="8">
    <location>
        <begin position="74"/>
        <end position="95"/>
    </location>
</feature>
<evidence type="ECO:0000256" key="8">
    <source>
        <dbReference type="SAM" id="Phobius"/>
    </source>
</evidence>
<evidence type="ECO:0000256" key="5">
    <source>
        <dbReference type="ARBA" id="ARBA00023136"/>
    </source>
</evidence>
<feature type="binding site" evidence="6">
    <location>
        <position position="286"/>
    </location>
    <ligand>
        <name>Zn(2+)</name>
        <dbReference type="ChEBI" id="CHEBI:29105"/>
    </ligand>
</feature>
<dbReference type="GO" id="GO:0046872">
    <property type="term" value="F:metal ion binding"/>
    <property type="evidence" value="ECO:0007669"/>
    <property type="project" value="UniProtKB-KW"/>
</dbReference>
<dbReference type="AlphaFoldDB" id="A0A6A6S8J0"/>
<organism evidence="9 10">
    <name type="scientific">Massarina eburnea CBS 473.64</name>
    <dbReference type="NCBI Taxonomy" id="1395130"/>
    <lineage>
        <taxon>Eukaryota</taxon>
        <taxon>Fungi</taxon>
        <taxon>Dikarya</taxon>
        <taxon>Ascomycota</taxon>
        <taxon>Pezizomycotina</taxon>
        <taxon>Dothideomycetes</taxon>
        <taxon>Pleosporomycetidae</taxon>
        <taxon>Pleosporales</taxon>
        <taxon>Massarineae</taxon>
        <taxon>Massarinaceae</taxon>
        <taxon>Massarina</taxon>
    </lineage>
</organism>